<dbReference type="InterPro" id="IPR037523">
    <property type="entry name" value="VOC_core"/>
</dbReference>
<evidence type="ECO:0000313" key="2">
    <source>
        <dbReference type="EMBL" id="GLJ80247.1"/>
    </source>
</evidence>
<dbReference type="Gene3D" id="3.10.180.10">
    <property type="entry name" value="2,3-Dihydroxybiphenyl 1,2-Dioxygenase, domain 1"/>
    <property type="match status" value="1"/>
</dbReference>
<evidence type="ECO:0000313" key="3">
    <source>
        <dbReference type="Proteomes" id="UP001142317"/>
    </source>
</evidence>
<organism evidence="2 3">
    <name type="scientific">Microbacterium imperiale</name>
    <dbReference type="NCBI Taxonomy" id="33884"/>
    <lineage>
        <taxon>Bacteria</taxon>
        <taxon>Bacillati</taxon>
        <taxon>Actinomycetota</taxon>
        <taxon>Actinomycetes</taxon>
        <taxon>Micrococcales</taxon>
        <taxon>Microbacteriaceae</taxon>
        <taxon>Microbacterium</taxon>
    </lineage>
</organism>
<dbReference type="InterPro" id="IPR004360">
    <property type="entry name" value="Glyas_Fos-R_dOase_dom"/>
</dbReference>
<reference evidence="2" key="1">
    <citation type="journal article" date="2014" name="Int. J. Syst. Evol. Microbiol.">
        <title>Complete genome sequence of Corynebacterium casei LMG S-19264T (=DSM 44701T), isolated from a smear-ripened cheese.</title>
        <authorList>
            <consortium name="US DOE Joint Genome Institute (JGI-PGF)"/>
            <person name="Walter F."/>
            <person name="Albersmeier A."/>
            <person name="Kalinowski J."/>
            <person name="Ruckert C."/>
        </authorList>
    </citation>
    <scope>NUCLEOTIDE SEQUENCE</scope>
    <source>
        <strain evidence="2">VKM Ac-1447</strain>
    </source>
</reference>
<dbReference type="InterPro" id="IPR029068">
    <property type="entry name" value="Glyas_Bleomycin-R_OHBP_Dase"/>
</dbReference>
<comment type="caution">
    <text evidence="2">The sequence shown here is derived from an EMBL/GenBank/DDBJ whole genome shotgun (WGS) entry which is preliminary data.</text>
</comment>
<dbReference type="RefSeq" id="WP_210006513.1">
    <property type="nucleotide sequence ID" value="NZ_BSEO01000014.1"/>
</dbReference>
<sequence length="121" mass="13260">MPVTGPDFISLQVRDIERSAHFYEQHLGLSRRPGPPHAVVFDTQPVPVAVRERVAGFDLDGTPDPSGGVAVWMLDSDARERYEAFVAAGIHIAAEPVEGPFGFTFAFVDPDGYRITLHDRG</sequence>
<keyword evidence="3" id="KW-1185">Reference proteome</keyword>
<accession>A0A9W6HI32</accession>
<reference evidence="2" key="2">
    <citation type="submission" date="2023-01" db="EMBL/GenBank/DDBJ databases">
        <authorList>
            <person name="Sun Q."/>
            <person name="Evtushenko L."/>
        </authorList>
    </citation>
    <scope>NUCLEOTIDE SEQUENCE</scope>
    <source>
        <strain evidence="2">VKM Ac-1447</strain>
    </source>
</reference>
<proteinExistence type="predicted"/>
<gene>
    <name evidence="2" type="ORF">GCM10017586_19300</name>
</gene>
<feature type="domain" description="VOC" evidence="1">
    <location>
        <begin position="5"/>
        <end position="120"/>
    </location>
</feature>
<dbReference type="PROSITE" id="PS51819">
    <property type="entry name" value="VOC"/>
    <property type="match status" value="1"/>
</dbReference>
<name>A0A9W6HI32_9MICO</name>
<dbReference type="EMBL" id="BSEO01000014">
    <property type="protein sequence ID" value="GLJ80247.1"/>
    <property type="molecule type" value="Genomic_DNA"/>
</dbReference>
<dbReference type="SUPFAM" id="SSF54593">
    <property type="entry name" value="Glyoxalase/Bleomycin resistance protein/Dihydroxybiphenyl dioxygenase"/>
    <property type="match status" value="1"/>
</dbReference>
<evidence type="ECO:0000259" key="1">
    <source>
        <dbReference type="PROSITE" id="PS51819"/>
    </source>
</evidence>
<dbReference type="AlphaFoldDB" id="A0A9W6HI32"/>
<protein>
    <submittedName>
        <fullName evidence="2">Glyoxalase</fullName>
    </submittedName>
</protein>
<dbReference type="Pfam" id="PF00903">
    <property type="entry name" value="Glyoxalase"/>
    <property type="match status" value="1"/>
</dbReference>
<dbReference type="Proteomes" id="UP001142317">
    <property type="component" value="Unassembled WGS sequence"/>
</dbReference>